<keyword evidence="1" id="KW-0175">Coiled coil</keyword>
<feature type="transmembrane region" description="Helical" evidence="2">
    <location>
        <begin position="551"/>
        <end position="572"/>
    </location>
</feature>
<dbReference type="InterPro" id="IPR036397">
    <property type="entry name" value="RNaseH_sf"/>
</dbReference>
<dbReference type="PANTHER" id="PTHR22891">
    <property type="entry name" value="EUKARYOTIC TRANSLATION INITIATION FACTOR 2C"/>
    <property type="match status" value="1"/>
</dbReference>
<dbReference type="EMBL" id="JACGCM010000696">
    <property type="protein sequence ID" value="KAF6168411.1"/>
    <property type="molecule type" value="Genomic_DNA"/>
</dbReference>
<name>A0A7J7NMF5_9MAGN</name>
<evidence type="ECO:0000256" key="1">
    <source>
        <dbReference type="SAM" id="Coils"/>
    </source>
</evidence>
<dbReference type="OrthoDB" id="10252740at2759"/>
<dbReference type="Pfam" id="PF02171">
    <property type="entry name" value="Piwi"/>
    <property type="match status" value="1"/>
</dbReference>
<dbReference type="Gene3D" id="3.30.420.10">
    <property type="entry name" value="Ribonuclease H-like superfamily/Ribonuclease H"/>
    <property type="match status" value="1"/>
</dbReference>
<organism evidence="4 5">
    <name type="scientific">Kingdonia uniflora</name>
    <dbReference type="NCBI Taxonomy" id="39325"/>
    <lineage>
        <taxon>Eukaryota</taxon>
        <taxon>Viridiplantae</taxon>
        <taxon>Streptophyta</taxon>
        <taxon>Embryophyta</taxon>
        <taxon>Tracheophyta</taxon>
        <taxon>Spermatophyta</taxon>
        <taxon>Magnoliopsida</taxon>
        <taxon>Ranunculales</taxon>
        <taxon>Circaeasteraceae</taxon>
        <taxon>Kingdonia</taxon>
    </lineage>
</organism>
<sequence>MTPVQIDIARKAKRVVENLGTTNNLNPRGKYWVRGGPIAFATWHDVGNEFRDMLWTMIKHKFIVLDEARKLALITMGKDWREHKVQKRKVIDIEDDLEQALVNCHEDETRRKHIEVRKKHKLPHACSRLGYPHLKHKMDQIDAGKVDLTVLFSPERIGRIRVTGFDISPMVYNSIQHSGVLVQSLQEEVKELREKVVLVQGLKDEVTLLRVQMAKLENFMPNQLSALDETTLQESNRLASQGNHIPSRPIKYKLFWLTPSNVVATGHWYNEEPTCKVHNVPLGIGMSKPYGYSLPVPSPDKGGGKRIKIHGIRYLEENNYCNTEQFSVSGKIPPVNLSLKRGVQFMFDYVSSLTTSPDNYGYIQAVDIGTTANGSSGTGVGIPNMRYQFQPEMVRLDLNYAAKIPMKAITDALCGLESLNSQEVLSVFDIILRQHASRKLNKLYKISVKTPSSKTDYKITGLGEHHCSKQLSSLVEKSRQKPKESLSVLSDTLEIGKYDDDQMLMPCDIKTNLKLTQVKGCVLSDPKLAIGRISFLEMNGGTSTIRNFHGMWFPIFCTLIVFIPCFVTAQCLNSMLTTEHGLNILVISKALAMMLGMDVSHGSPGQADVPSISAMVSSRRQWSSISRYRACVRTLSPKVKMVVALFKRDSNIMDADIIRELLLDFYTSSGKRKPDQIIVFR</sequence>
<evidence type="ECO:0000313" key="5">
    <source>
        <dbReference type="Proteomes" id="UP000541444"/>
    </source>
</evidence>
<keyword evidence="5" id="KW-1185">Reference proteome</keyword>
<dbReference type="InterPro" id="IPR003165">
    <property type="entry name" value="Piwi"/>
</dbReference>
<feature type="coiled-coil region" evidence="1">
    <location>
        <begin position="175"/>
        <end position="202"/>
    </location>
</feature>
<keyword evidence="2" id="KW-0472">Membrane</keyword>
<evidence type="ECO:0000313" key="4">
    <source>
        <dbReference type="EMBL" id="KAF6168411.1"/>
    </source>
</evidence>
<dbReference type="InterPro" id="IPR012337">
    <property type="entry name" value="RNaseH-like_sf"/>
</dbReference>
<dbReference type="SUPFAM" id="SSF53098">
    <property type="entry name" value="Ribonuclease H-like"/>
    <property type="match status" value="1"/>
</dbReference>
<evidence type="ECO:0000256" key="2">
    <source>
        <dbReference type="SAM" id="Phobius"/>
    </source>
</evidence>
<reference evidence="4 5" key="1">
    <citation type="journal article" date="2020" name="IScience">
        <title>Genome Sequencing of the Endangered Kingdonia uniflora (Circaeasteraceae, Ranunculales) Reveals Potential Mechanisms of Evolutionary Specialization.</title>
        <authorList>
            <person name="Sun Y."/>
            <person name="Deng T."/>
            <person name="Zhang A."/>
            <person name="Moore M.J."/>
            <person name="Landis J.B."/>
            <person name="Lin N."/>
            <person name="Zhang H."/>
            <person name="Zhang X."/>
            <person name="Huang J."/>
            <person name="Zhang X."/>
            <person name="Sun H."/>
            <person name="Wang H."/>
        </authorList>
    </citation>
    <scope>NUCLEOTIDE SEQUENCE [LARGE SCALE GENOMIC DNA]</scope>
    <source>
        <strain evidence="4">TB1705</strain>
        <tissue evidence="4">Leaf</tissue>
    </source>
</reference>
<keyword evidence="2" id="KW-0812">Transmembrane</keyword>
<feature type="domain" description="Piwi" evidence="3">
    <location>
        <begin position="590"/>
        <end position="681"/>
    </location>
</feature>
<dbReference type="Proteomes" id="UP000541444">
    <property type="component" value="Unassembled WGS sequence"/>
</dbReference>
<keyword evidence="2" id="KW-1133">Transmembrane helix</keyword>
<proteinExistence type="predicted"/>
<comment type="caution">
    <text evidence="4">The sequence shown here is derived from an EMBL/GenBank/DDBJ whole genome shotgun (WGS) entry which is preliminary data.</text>
</comment>
<accession>A0A7J7NMF5</accession>
<protein>
    <recommendedName>
        <fullName evidence="3">Piwi domain-containing protein</fullName>
    </recommendedName>
</protein>
<dbReference type="AlphaFoldDB" id="A0A7J7NMF5"/>
<dbReference type="GO" id="GO:0003676">
    <property type="term" value="F:nucleic acid binding"/>
    <property type="evidence" value="ECO:0007669"/>
    <property type="project" value="InterPro"/>
</dbReference>
<gene>
    <name evidence="4" type="ORF">GIB67_004963</name>
</gene>
<evidence type="ECO:0000259" key="3">
    <source>
        <dbReference type="Pfam" id="PF02171"/>
    </source>
</evidence>